<accession>A0A0G4F1S1</accession>
<gene>
    <name evidence="3" type="ORF">Vbra_8685</name>
</gene>
<name>A0A0G4F1S1_VITBC</name>
<organism evidence="3 4">
    <name type="scientific">Vitrella brassicaformis (strain CCMP3155)</name>
    <dbReference type="NCBI Taxonomy" id="1169540"/>
    <lineage>
        <taxon>Eukaryota</taxon>
        <taxon>Sar</taxon>
        <taxon>Alveolata</taxon>
        <taxon>Colpodellida</taxon>
        <taxon>Vitrellaceae</taxon>
        <taxon>Vitrella</taxon>
    </lineage>
</organism>
<dbReference type="Proteomes" id="UP000041254">
    <property type="component" value="Unassembled WGS sequence"/>
</dbReference>
<keyword evidence="2" id="KW-0812">Transmembrane</keyword>
<feature type="transmembrane region" description="Helical" evidence="2">
    <location>
        <begin position="45"/>
        <end position="65"/>
    </location>
</feature>
<dbReference type="VEuPathDB" id="CryptoDB:Vbra_8685"/>
<evidence type="ECO:0000313" key="4">
    <source>
        <dbReference type="Proteomes" id="UP000041254"/>
    </source>
</evidence>
<evidence type="ECO:0000313" key="3">
    <source>
        <dbReference type="EMBL" id="CEM05449.1"/>
    </source>
</evidence>
<feature type="region of interest" description="Disordered" evidence="1">
    <location>
        <begin position="1"/>
        <end position="36"/>
    </location>
</feature>
<reference evidence="3 4" key="1">
    <citation type="submission" date="2014-11" db="EMBL/GenBank/DDBJ databases">
        <authorList>
            <person name="Zhu J."/>
            <person name="Qi W."/>
            <person name="Song R."/>
        </authorList>
    </citation>
    <scope>NUCLEOTIDE SEQUENCE [LARGE SCALE GENOMIC DNA]</scope>
</reference>
<dbReference type="AlphaFoldDB" id="A0A0G4F1S1"/>
<evidence type="ECO:0000256" key="2">
    <source>
        <dbReference type="SAM" id="Phobius"/>
    </source>
</evidence>
<protein>
    <submittedName>
        <fullName evidence="3">Uncharacterized protein</fullName>
    </submittedName>
</protein>
<keyword evidence="2" id="KW-1133">Transmembrane helix</keyword>
<keyword evidence="2" id="KW-0472">Membrane</keyword>
<sequence>MATQGAAMATASPHLRKRQARTTTQGAAMATASPHLRKPETAGGAIWWFLLAGAGAVLGSLYILINVEEQRRRQKLAVALDGGKQLQQVEPLRFAGDAAQLRAEEEHREWEQQWALERQ</sequence>
<evidence type="ECO:0000256" key="1">
    <source>
        <dbReference type="SAM" id="MobiDB-lite"/>
    </source>
</evidence>
<dbReference type="InParanoid" id="A0A0G4F1S1"/>
<dbReference type="EMBL" id="CDMY01000358">
    <property type="protein sequence ID" value="CEM05449.1"/>
    <property type="molecule type" value="Genomic_DNA"/>
</dbReference>
<keyword evidence="4" id="KW-1185">Reference proteome</keyword>
<proteinExistence type="predicted"/>